<dbReference type="Proteomes" id="UP000193560">
    <property type="component" value="Unassembled WGS sequence"/>
</dbReference>
<dbReference type="GO" id="GO:0003972">
    <property type="term" value="F:RNA ligase (ATP) activity"/>
    <property type="evidence" value="ECO:0007669"/>
    <property type="project" value="TreeGrafter"/>
</dbReference>
<organism evidence="2 3">
    <name type="scientific">Absidia repens</name>
    <dbReference type="NCBI Taxonomy" id="90262"/>
    <lineage>
        <taxon>Eukaryota</taxon>
        <taxon>Fungi</taxon>
        <taxon>Fungi incertae sedis</taxon>
        <taxon>Mucoromycota</taxon>
        <taxon>Mucoromycotina</taxon>
        <taxon>Mucoromycetes</taxon>
        <taxon>Mucorales</taxon>
        <taxon>Cunninghamellaceae</taxon>
        <taxon>Absidia</taxon>
    </lineage>
</organism>
<evidence type="ECO:0000313" key="3">
    <source>
        <dbReference type="Proteomes" id="UP000193560"/>
    </source>
</evidence>
<dbReference type="AlphaFoldDB" id="A0A1X2IWC1"/>
<gene>
    <name evidence="2" type="ORF">BCR42DRAFT_447040</name>
</gene>
<dbReference type="PANTHER" id="PTHR32004:SF1">
    <property type="entry name" value="TRNA LIGASE"/>
    <property type="match status" value="1"/>
</dbReference>
<dbReference type="Pfam" id="PF09511">
    <property type="entry name" value="RNA_lig_T4_1"/>
    <property type="match status" value="1"/>
</dbReference>
<dbReference type="GO" id="GO:0005634">
    <property type="term" value="C:nucleus"/>
    <property type="evidence" value="ECO:0007669"/>
    <property type="project" value="TreeGrafter"/>
</dbReference>
<sequence>MDIADFNLDWEEHDHQVIQQLYHLEAQKPKDLRSKTFQIDGTKITSWTMQDHLYKKSFYPTHARGLFTTCDDDGQYRIKVRGYDKFFNINETKMTQWSALEKETEGPYDITAKENGCIIFIAALSSTSIVATSKHMIPDPKDDAASHGGVGYRWLLKHLETVGRAPEDLAAWLWTYRVTMVAELCDDEFEEHVLPYRTNNNKSRGLYLHGINYNTMALHTLPMDVVHQVAQQFGLLTVASISLGNDILGVRHMADDVQKTPTGILDWMDGDESEGIVVRCRRADDNSDFFFKVKNDTYLMYREYREVTKALVEVERATTAKSTKHHHEQQDTVRIKACYRKSGRGAGKKKLKIRFEKTLYYVHWLQERVVDHPEWFLHFKNNKGIIDVRKAFEQDCQDGKVAVDLKPGDLDIVIEWDTRW</sequence>
<proteinExistence type="predicted"/>
<name>A0A1X2IWC1_9FUNG</name>
<reference evidence="2 3" key="1">
    <citation type="submission" date="2016-07" db="EMBL/GenBank/DDBJ databases">
        <title>Pervasive Adenine N6-methylation of Active Genes in Fungi.</title>
        <authorList>
            <consortium name="DOE Joint Genome Institute"/>
            <person name="Mondo S.J."/>
            <person name="Dannebaum R.O."/>
            <person name="Kuo R.C."/>
            <person name="Labutti K."/>
            <person name="Haridas S."/>
            <person name="Kuo A."/>
            <person name="Salamov A."/>
            <person name="Ahrendt S.R."/>
            <person name="Lipzen A."/>
            <person name="Sullivan W."/>
            <person name="Andreopoulos W.B."/>
            <person name="Clum A."/>
            <person name="Lindquist E."/>
            <person name="Daum C."/>
            <person name="Ramamoorthy G.K."/>
            <person name="Gryganskyi A."/>
            <person name="Culley D."/>
            <person name="Magnuson J.K."/>
            <person name="James T.Y."/>
            <person name="O'Malley M.A."/>
            <person name="Stajich J.E."/>
            <person name="Spatafora J.W."/>
            <person name="Visel A."/>
            <person name="Grigoriev I.V."/>
        </authorList>
    </citation>
    <scope>NUCLEOTIDE SEQUENCE [LARGE SCALE GENOMIC DNA]</scope>
    <source>
        <strain evidence="2 3">NRRL 1336</strain>
    </source>
</reference>
<feature type="domain" description="T4 RNA ligase 1-like N-terminal" evidence="1">
    <location>
        <begin position="63"/>
        <end position="296"/>
    </location>
</feature>
<keyword evidence="2" id="KW-0436">Ligase</keyword>
<keyword evidence="3" id="KW-1185">Reference proteome</keyword>
<dbReference type="EMBL" id="MCGE01000003">
    <property type="protein sequence ID" value="ORZ23344.1"/>
    <property type="molecule type" value="Genomic_DNA"/>
</dbReference>
<dbReference type="PANTHER" id="PTHR32004">
    <property type="entry name" value="TRNA LIGASE"/>
    <property type="match status" value="1"/>
</dbReference>
<dbReference type="GO" id="GO:0006388">
    <property type="term" value="P:tRNA splicing, via endonucleolytic cleavage and ligation"/>
    <property type="evidence" value="ECO:0007669"/>
    <property type="project" value="TreeGrafter"/>
</dbReference>
<dbReference type="InterPro" id="IPR019039">
    <property type="entry name" value="T4-Rnl1-like_N"/>
</dbReference>
<evidence type="ECO:0000259" key="1">
    <source>
        <dbReference type="Pfam" id="PF09511"/>
    </source>
</evidence>
<protein>
    <submittedName>
        <fullName evidence="2">RNA ligase-domain-containing protein</fullName>
    </submittedName>
</protein>
<dbReference type="OrthoDB" id="276239at2759"/>
<evidence type="ECO:0000313" key="2">
    <source>
        <dbReference type="EMBL" id="ORZ23344.1"/>
    </source>
</evidence>
<accession>A0A1X2IWC1</accession>
<dbReference type="STRING" id="90262.A0A1X2IWC1"/>
<comment type="caution">
    <text evidence="2">The sequence shown here is derived from an EMBL/GenBank/DDBJ whole genome shotgun (WGS) entry which is preliminary data.</text>
</comment>